<accession>A0A1E7ET22</accession>
<keyword evidence="3 5" id="KW-1133">Transmembrane helix</keyword>
<comment type="subcellular location">
    <subcellularLocation>
        <location evidence="1">Membrane</location>
        <topology evidence="1">Multi-pass membrane protein</topology>
    </subcellularLocation>
</comment>
<feature type="transmembrane region" description="Helical" evidence="5">
    <location>
        <begin position="427"/>
        <end position="447"/>
    </location>
</feature>
<feature type="transmembrane region" description="Helical" evidence="5">
    <location>
        <begin position="216"/>
        <end position="235"/>
    </location>
</feature>
<feature type="transmembrane region" description="Helical" evidence="5">
    <location>
        <begin position="326"/>
        <end position="342"/>
    </location>
</feature>
<organism evidence="6 7">
    <name type="scientific">Fragilariopsis cylindrus CCMP1102</name>
    <dbReference type="NCBI Taxonomy" id="635003"/>
    <lineage>
        <taxon>Eukaryota</taxon>
        <taxon>Sar</taxon>
        <taxon>Stramenopiles</taxon>
        <taxon>Ochrophyta</taxon>
        <taxon>Bacillariophyta</taxon>
        <taxon>Bacillariophyceae</taxon>
        <taxon>Bacillariophycidae</taxon>
        <taxon>Bacillariales</taxon>
        <taxon>Bacillariaceae</taxon>
        <taxon>Fragilariopsis</taxon>
    </lineage>
</organism>
<dbReference type="OrthoDB" id="202830at2759"/>
<evidence type="ECO:0000256" key="2">
    <source>
        <dbReference type="ARBA" id="ARBA00022692"/>
    </source>
</evidence>
<dbReference type="SUPFAM" id="SSF103473">
    <property type="entry name" value="MFS general substrate transporter"/>
    <property type="match status" value="1"/>
</dbReference>
<dbReference type="InterPro" id="IPR011701">
    <property type="entry name" value="MFS"/>
</dbReference>
<evidence type="ECO:0000313" key="7">
    <source>
        <dbReference type="Proteomes" id="UP000095751"/>
    </source>
</evidence>
<reference evidence="6 7" key="1">
    <citation type="submission" date="2016-09" db="EMBL/GenBank/DDBJ databases">
        <title>Extensive genetic diversity and differential bi-allelic expression allows diatom success in the polar Southern Ocean.</title>
        <authorList>
            <consortium name="DOE Joint Genome Institute"/>
            <person name="Mock T."/>
            <person name="Otillar R.P."/>
            <person name="Strauss J."/>
            <person name="Dupont C."/>
            <person name="Frickenhaus S."/>
            <person name="Maumus F."/>
            <person name="Mcmullan M."/>
            <person name="Sanges R."/>
            <person name="Schmutz J."/>
            <person name="Toseland A."/>
            <person name="Valas R."/>
            <person name="Veluchamy A."/>
            <person name="Ward B.J."/>
            <person name="Allen A."/>
            <person name="Barry K."/>
            <person name="Falciatore A."/>
            <person name="Ferrante M."/>
            <person name="Fortunato A.E."/>
            <person name="Gloeckner G."/>
            <person name="Gruber A."/>
            <person name="Hipkin R."/>
            <person name="Janech M."/>
            <person name="Kroth P."/>
            <person name="Leese F."/>
            <person name="Lindquist E."/>
            <person name="Lyon B.R."/>
            <person name="Martin J."/>
            <person name="Mayer C."/>
            <person name="Parker M."/>
            <person name="Quesneville H."/>
            <person name="Raymond J."/>
            <person name="Uhlig C."/>
            <person name="Valentin K.U."/>
            <person name="Worden A.Z."/>
            <person name="Armbrust E.V."/>
            <person name="Bowler C."/>
            <person name="Green B."/>
            <person name="Moulton V."/>
            <person name="Van Oosterhout C."/>
            <person name="Grigoriev I."/>
        </authorList>
    </citation>
    <scope>NUCLEOTIDE SEQUENCE [LARGE SCALE GENOMIC DNA]</scope>
    <source>
        <strain evidence="6 7">CCMP1102</strain>
    </source>
</reference>
<dbReference type="Gene3D" id="1.20.1250.20">
    <property type="entry name" value="MFS general substrate transporter like domains"/>
    <property type="match status" value="2"/>
</dbReference>
<feature type="transmembrane region" description="Helical" evidence="5">
    <location>
        <begin position="185"/>
        <end position="204"/>
    </location>
</feature>
<dbReference type="GO" id="GO:0022857">
    <property type="term" value="F:transmembrane transporter activity"/>
    <property type="evidence" value="ECO:0007669"/>
    <property type="project" value="InterPro"/>
</dbReference>
<keyword evidence="2 5" id="KW-0812">Transmembrane</keyword>
<keyword evidence="4 5" id="KW-0472">Membrane</keyword>
<proteinExistence type="predicted"/>
<evidence type="ECO:0000256" key="4">
    <source>
        <dbReference type="ARBA" id="ARBA00023136"/>
    </source>
</evidence>
<evidence type="ECO:0000256" key="3">
    <source>
        <dbReference type="ARBA" id="ARBA00022989"/>
    </source>
</evidence>
<evidence type="ECO:0000313" key="6">
    <source>
        <dbReference type="EMBL" id="OEU09170.1"/>
    </source>
</evidence>
<feature type="transmembrane region" description="Helical" evidence="5">
    <location>
        <begin position="505"/>
        <end position="527"/>
    </location>
</feature>
<gene>
    <name evidence="6" type="ORF">FRACYDRAFT_249089</name>
</gene>
<feature type="transmembrane region" description="Helical" evidence="5">
    <location>
        <begin position="297"/>
        <end position="319"/>
    </location>
</feature>
<evidence type="ECO:0000256" key="1">
    <source>
        <dbReference type="ARBA" id="ARBA00004141"/>
    </source>
</evidence>
<dbReference type="EMBL" id="KV784377">
    <property type="protein sequence ID" value="OEU09170.1"/>
    <property type="molecule type" value="Genomic_DNA"/>
</dbReference>
<keyword evidence="7" id="KW-1185">Reference proteome</keyword>
<dbReference type="Proteomes" id="UP000095751">
    <property type="component" value="Unassembled WGS sequence"/>
</dbReference>
<dbReference type="Pfam" id="PF07690">
    <property type="entry name" value="MFS_1"/>
    <property type="match status" value="1"/>
</dbReference>
<dbReference type="InParanoid" id="A0A1E7ET22"/>
<dbReference type="KEGG" id="fcy:FRACYDRAFT_249089"/>
<dbReference type="InterPro" id="IPR036259">
    <property type="entry name" value="MFS_trans_sf"/>
</dbReference>
<name>A0A1E7ET22_9STRA</name>
<feature type="transmembrane region" description="Helical" evidence="5">
    <location>
        <begin position="362"/>
        <end position="382"/>
    </location>
</feature>
<dbReference type="PANTHER" id="PTHR11662">
    <property type="entry name" value="SOLUTE CARRIER FAMILY 17"/>
    <property type="match status" value="1"/>
</dbReference>
<protein>
    <submittedName>
        <fullName evidence="6">MFS general substrate transporter</fullName>
    </submittedName>
</protein>
<sequence>MFSPLSSSLPTMAALNMAAGVIGRNATAATATATATAATVATNNLEDYFNWNDRIAKLLISLLLRSIFNMTINNTDLTTIQESYNYKIGLHKIIHTRTIHSILVAMNLFWYQAIRQSVAILSVFMCTEFNTINTKDDSNNRIRMDTTQQAQLIAAPSVGNILTQAFGGSIIHLLDISGLGGTKTAISIALFGLAFGCTVLPLTINSGSSSSSDEPLLQKAFLLLALQGLFFGAMFPSHSVLLSKWLPPSERGIGMAYGEIAMSIASMIVPLVVTGIAEKYTNTIPSSTSGSIKIIPGWRNGFYVVGFGCFSYLFTWIIFGRNEPNVLHMIYNFVTLSINSWMPTYYNDVLGMPPSQSKIHIILPQICSLVVKLFVSKFALWLRQQKQNKLTTFNNSSNNKNNRIIVVKDEEEEEQRSTSILLFSRRLMSYIGFIVTAIPLWLLPIVANNASSSSTSTATTVTTNPRSSLYSPWYTTLLFCIALMGTGFHSESFRANYLDVTTENVGLISGIGNCLSSVSAMMAPFLVGKIIQKYSSGNNGSIGDGDGNNNGVIAGWSVVWKLSSISCIVAAVIFGSFSTTIPIEQQRRQQQKKEE</sequence>
<evidence type="ECO:0000256" key="5">
    <source>
        <dbReference type="SAM" id="Phobius"/>
    </source>
</evidence>
<feature type="transmembrane region" description="Helical" evidence="5">
    <location>
        <begin position="256"/>
        <end position="277"/>
    </location>
</feature>
<dbReference type="AlphaFoldDB" id="A0A1E7ET22"/>
<dbReference type="PANTHER" id="PTHR11662:SF399">
    <property type="entry name" value="FI19708P1-RELATED"/>
    <property type="match status" value="1"/>
</dbReference>
<feature type="transmembrane region" description="Helical" evidence="5">
    <location>
        <begin position="473"/>
        <end position="493"/>
    </location>
</feature>
<feature type="transmembrane region" description="Helical" evidence="5">
    <location>
        <begin position="562"/>
        <end position="583"/>
    </location>
</feature>
<dbReference type="InterPro" id="IPR050382">
    <property type="entry name" value="MFS_Na/Anion_cotransporter"/>
</dbReference>
<dbReference type="GO" id="GO:0016020">
    <property type="term" value="C:membrane"/>
    <property type="evidence" value="ECO:0007669"/>
    <property type="project" value="UniProtKB-SubCell"/>
</dbReference>